<name>A0ACA9NWL1_9GLOM</name>
<evidence type="ECO:0000313" key="2">
    <source>
        <dbReference type="Proteomes" id="UP000789702"/>
    </source>
</evidence>
<feature type="non-terminal residue" evidence="1">
    <location>
        <position position="1"/>
    </location>
</feature>
<accession>A0ACA9NWL1</accession>
<proteinExistence type="predicted"/>
<protein>
    <submittedName>
        <fullName evidence="1">16594_t:CDS:1</fullName>
    </submittedName>
</protein>
<feature type="non-terminal residue" evidence="1">
    <location>
        <position position="57"/>
    </location>
</feature>
<evidence type="ECO:0000313" key="1">
    <source>
        <dbReference type="EMBL" id="CAG8674710.1"/>
    </source>
</evidence>
<gene>
    <name evidence="1" type="ORF">DHETER_LOCUS10344</name>
</gene>
<comment type="caution">
    <text evidence="1">The sequence shown here is derived from an EMBL/GenBank/DDBJ whole genome shotgun (WGS) entry which is preliminary data.</text>
</comment>
<keyword evidence="2" id="KW-1185">Reference proteome</keyword>
<dbReference type="EMBL" id="CAJVPU010020040">
    <property type="protein sequence ID" value="CAG8674710.1"/>
    <property type="molecule type" value="Genomic_DNA"/>
</dbReference>
<dbReference type="Proteomes" id="UP000789702">
    <property type="component" value="Unassembled WGS sequence"/>
</dbReference>
<sequence length="57" mass="6743">MTKNTKEYNDNKVYHQERQKQNITTRHKFCIKHTTTTYTPSQALQERSLGTITKQAT</sequence>
<reference evidence="1" key="1">
    <citation type="submission" date="2021-06" db="EMBL/GenBank/DDBJ databases">
        <authorList>
            <person name="Kallberg Y."/>
            <person name="Tangrot J."/>
            <person name="Rosling A."/>
        </authorList>
    </citation>
    <scope>NUCLEOTIDE SEQUENCE</scope>
    <source>
        <strain evidence="1">IL203A</strain>
    </source>
</reference>
<organism evidence="1 2">
    <name type="scientific">Dentiscutata heterogama</name>
    <dbReference type="NCBI Taxonomy" id="1316150"/>
    <lineage>
        <taxon>Eukaryota</taxon>
        <taxon>Fungi</taxon>
        <taxon>Fungi incertae sedis</taxon>
        <taxon>Mucoromycota</taxon>
        <taxon>Glomeromycotina</taxon>
        <taxon>Glomeromycetes</taxon>
        <taxon>Diversisporales</taxon>
        <taxon>Gigasporaceae</taxon>
        <taxon>Dentiscutata</taxon>
    </lineage>
</organism>